<evidence type="ECO:0000256" key="9">
    <source>
        <dbReference type="SAM" id="Phobius"/>
    </source>
</evidence>
<evidence type="ECO:0000313" key="11">
    <source>
        <dbReference type="Proteomes" id="UP000823863"/>
    </source>
</evidence>
<comment type="similarity">
    <text evidence="8">Belongs to the binding-protein-dependent transport system permease family. LivHM subfamily.</text>
</comment>
<comment type="caution">
    <text evidence="10">The sequence shown here is derived from an EMBL/GenBank/DDBJ whole genome shotgun (WGS) entry which is preliminary data.</text>
</comment>
<evidence type="ECO:0000256" key="1">
    <source>
        <dbReference type="ARBA" id="ARBA00004651"/>
    </source>
</evidence>
<reference evidence="10" key="2">
    <citation type="submission" date="2021-04" db="EMBL/GenBank/DDBJ databases">
        <authorList>
            <person name="Gilroy R."/>
        </authorList>
    </citation>
    <scope>NUCLEOTIDE SEQUENCE</scope>
    <source>
        <strain evidence="10">CHK198-12963</strain>
    </source>
</reference>
<name>A0A9D2TD10_9FIRM</name>
<feature type="transmembrane region" description="Helical" evidence="9">
    <location>
        <begin position="66"/>
        <end position="88"/>
    </location>
</feature>
<feature type="transmembrane region" description="Helical" evidence="9">
    <location>
        <begin position="266"/>
        <end position="285"/>
    </location>
</feature>
<dbReference type="GO" id="GO:0005886">
    <property type="term" value="C:plasma membrane"/>
    <property type="evidence" value="ECO:0007669"/>
    <property type="project" value="UniProtKB-SubCell"/>
</dbReference>
<dbReference type="InterPro" id="IPR052157">
    <property type="entry name" value="BCAA_transport_permease"/>
</dbReference>
<keyword evidence="5" id="KW-0029">Amino-acid transport</keyword>
<dbReference type="PANTHER" id="PTHR11795">
    <property type="entry name" value="BRANCHED-CHAIN AMINO ACID TRANSPORT SYSTEM PERMEASE PROTEIN LIVH"/>
    <property type="match status" value="1"/>
</dbReference>
<dbReference type="CDD" id="cd06582">
    <property type="entry name" value="TM_PBP1_LivH_like"/>
    <property type="match status" value="1"/>
</dbReference>
<feature type="transmembrane region" description="Helical" evidence="9">
    <location>
        <begin position="6"/>
        <end position="30"/>
    </location>
</feature>
<evidence type="ECO:0000313" key="10">
    <source>
        <dbReference type="EMBL" id="HJC65905.1"/>
    </source>
</evidence>
<proteinExistence type="inferred from homology"/>
<keyword evidence="7 9" id="KW-0472">Membrane</keyword>
<feature type="transmembrane region" description="Helical" evidence="9">
    <location>
        <begin position="136"/>
        <end position="160"/>
    </location>
</feature>
<evidence type="ECO:0000256" key="3">
    <source>
        <dbReference type="ARBA" id="ARBA00022475"/>
    </source>
</evidence>
<keyword evidence="4 9" id="KW-0812">Transmembrane</keyword>
<keyword evidence="2" id="KW-0813">Transport</keyword>
<feature type="transmembrane region" description="Helical" evidence="9">
    <location>
        <begin position="190"/>
        <end position="212"/>
    </location>
</feature>
<feature type="transmembrane region" description="Helical" evidence="9">
    <location>
        <begin position="232"/>
        <end position="254"/>
    </location>
</feature>
<dbReference type="EMBL" id="DWWB01000017">
    <property type="protein sequence ID" value="HJC65905.1"/>
    <property type="molecule type" value="Genomic_DNA"/>
</dbReference>
<evidence type="ECO:0000256" key="5">
    <source>
        <dbReference type="ARBA" id="ARBA00022970"/>
    </source>
</evidence>
<accession>A0A9D2TD10</accession>
<dbReference type="Pfam" id="PF02653">
    <property type="entry name" value="BPD_transp_2"/>
    <property type="match status" value="1"/>
</dbReference>
<keyword evidence="6 9" id="KW-1133">Transmembrane helix</keyword>
<evidence type="ECO:0000256" key="8">
    <source>
        <dbReference type="ARBA" id="ARBA00037998"/>
    </source>
</evidence>
<gene>
    <name evidence="10" type="ORF">H9931_04180</name>
</gene>
<dbReference type="GO" id="GO:0006865">
    <property type="term" value="P:amino acid transport"/>
    <property type="evidence" value="ECO:0007669"/>
    <property type="project" value="UniProtKB-KW"/>
</dbReference>
<evidence type="ECO:0000256" key="7">
    <source>
        <dbReference type="ARBA" id="ARBA00023136"/>
    </source>
</evidence>
<evidence type="ECO:0000256" key="6">
    <source>
        <dbReference type="ARBA" id="ARBA00022989"/>
    </source>
</evidence>
<dbReference type="AlphaFoldDB" id="A0A9D2TD10"/>
<comment type="subcellular location">
    <subcellularLocation>
        <location evidence="1">Cell membrane</location>
        <topology evidence="1">Multi-pass membrane protein</topology>
    </subcellularLocation>
</comment>
<protein>
    <submittedName>
        <fullName evidence="10">Branched-chain amino acid ABC transporter permease</fullName>
    </submittedName>
</protein>
<keyword evidence="3" id="KW-1003">Cell membrane</keyword>
<evidence type="ECO:0000256" key="2">
    <source>
        <dbReference type="ARBA" id="ARBA00022448"/>
    </source>
</evidence>
<dbReference type="GO" id="GO:0022857">
    <property type="term" value="F:transmembrane transporter activity"/>
    <property type="evidence" value="ECO:0007669"/>
    <property type="project" value="InterPro"/>
</dbReference>
<evidence type="ECO:0000256" key="4">
    <source>
        <dbReference type="ARBA" id="ARBA00022692"/>
    </source>
</evidence>
<feature type="transmembrane region" description="Helical" evidence="9">
    <location>
        <begin position="95"/>
        <end position="116"/>
    </location>
</feature>
<dbReference type="Proteomes" id="UP000823863">
    <property type="component" value="Unassembled WGS sequence"/>
</dbReference>
<dbReference type="PANTHER" id="PTHR11795:SF450">
    <property type="entry name" value="ABC TRANSPORTER PERMEASE PROTEIN"/>
    <property type="match status" value="1"/>
</dbReference>
<dbReference type="InterPro" id="IPR001851">
    <property type="entry name" value="ABC_transp_permease"/>
</dbReference>
<sequence length="288" mass="30723">MQVAVQLLITGIAMGFIYALVAIEYTLIWNSTGLLNFSHDKFILLGAYMFAGSYVLSLGLPPVLAIIATIITMFLFGVISAFVIFNPLSRLSTNLFAVIGTVILGRIITEAVRLIWGPLPFTLDNFLRGSVHIGSIVVSKSHLVIIVVCSLITIGLQLFFKKTKTGKAMRCVQENKTAASLMGINVSKNIALTVGISALICATIGILVVPIFNVELQMSSMIGLKGFASGVIGGFGYLPGAIVGGILLGVVEIFGSMLIPSVYKDCLSFVLLIIFLLIKPSGLLGHKK</sequence>
<reference evidence="10" key="1">
    <citation type="journal article" date="2021" name="PeerJ">
        <title>Extensive microbial diversity within the chicken gut microbiome revealed by metagenomics and culture.</title>
        <authorList>
            <person name="Gilroy R."/>
            <person name="Ravi A."/>
            <person name="Getino M."/>
            <person name="Pursley I."/>
            <person name="Horton D.L."/>
            <person name="Alikhan N.F."/>
            <person name="Baker D."/>
            <person name="Gharbi K."/>
            <person name="Hall N."/>
            <person name="Watson M."/>
            <person name="Adriaenssens E.M."/>
            <person name="Foster-Nyarko E."/>
            <person name="Jarju S."/>
            <person name="Secka A."/>
            <person name="Antonio M."/>
            <person name="Oren A."/>
            <person name="Chaudhuri R.R."/>
            <person name="La Ragione R."/>
            <person name="Hildebrand F."/>
            <person name="Pallen M.J."/>
        </authorList>
    </citation>
    <scope>NUCLEOTIDE SEQUENCE</scope>
    <source>
        <strain evidence="10">CHK198-12963</strain>
    </source>
</reference>
<organism evidence="10 11">
    <name type="scientific">Candidatus Enterocloster excrementigallinarum</name>
    <dbReference type="NCBI Taxonomy" id="2838558"/>
    <lineage>
        <taxon>Bacteria</taxon>
        <taxon>Bacillati</taxon>
        <taxon>Bacillota</taxon>
        <taxon>Clostridia</taxon>
        <taxon>Lachnospirales</taxon>
        <taxon>Lachnospiraceae</taxon>
        <taxon>Enterocloster</taxon>
    </lineage>
</organism>